<feature type="transmembrane region" description="Helical" evidence="2">
    <location>
        <begin position="433"/>
        <end position="466"/>
    </location>
</feature>
<dbReference type="Proteomes" id="UP000489121">
    <property type="component" value="Unassembled WGS sequence"/>
</dbReference>
<feature type="domain" description="YhaN AAA" evidence="3">
    <location>
        <begin position="1"/>
        <end position="205"/>
    </location>
</feature>
<dbReference type="PANTHER" id="PTHR41259">
    <property type="entry name" value="DOUBLE-STRAND BREAK REPAIR RAD50 ATPASE, PUTATIVE-RELATED"/>
    <property type="match status" value="1"/>
</dbReference>
<dbReference type="AlphaFoldDB" id="A0A0B8QRP4"/>
<evidence type="ECO:0000313" key="20">
    <source>
        <dbReference type="Proteomes" id="UP000528151"/>
    </source>
</evidence>
<gene>
    <name evidence="4" type="ORF">ARY78_14735</name>
    <name evidence="6" type="ORF">CA369_11460</name>
    <name evidence="7" type="ORF">CW845_02190</name>
    <name evidence="12" type="ORF">DYZ80_01957</name>
    <name evidence="8" type="ORF">E5F58_07700</name>
    <name evidence="9" type="ORF">F6515_13905</name>
    <name evidence="10" type="ORF">FV747_07550</name>
    <name evidence="11" type="ORF">GHH22_02295</name>
    <name evidence="5" type="ORF">QD52_10080</name>
</gene>
<dbReference type="Gene3D" id="3.40.50.300">
    <property type="entry name" value="P-loop containing nucleotide triphosphate hydrolases"/>
    <property type="match status" value="2"/>
</dbReference>
<reference evidence="10 16" key="5">
    <citation type="submission" date="2019-08" db="EMBL/GenBank/DDBJ databases">
        <authorList>
            <person name="Ashton P.M."/>
            <person name="Dallman T."/>
            <person name="Nair S."/>
            <person name="De Pinna E."/>
            <person name="Peters T."/>
            <person name="Grant K."/>
        </authorList>
    </citation>
    <scope>NUCLEOTIDE SEQUENCE [LARGE SCALE GENOMIC DNA]</scope>
    <source>
        <strain evidence="10 16">788324</strain>
    </source>
</reference>
<dbReference type="Proteomes" id="UP000272537">
    <property type="component" value="Unassembled WGS sequence"/>
</dbReference>
<evidence type="ECO:0000313" key="19">
    <source>
        <dbReference type="Proteomes" id="UP000527632"/>
    </source>
</evidence>
<dbReference type="EMBL" id="DAAEEB010000001">
    <property type="protein sequence ID" value="HAA8051988.1"/>
    <property type="molecule type" value="Genomic_DNA"/>
</dbReference>
<feature type="coiled-coil region" evidence="1">
    <location>
        <begin position="183"/>
        <end position="227"/>
    </location>
</feature>
<dbReference type="EMBL" id="AANEHK010000005">
    <property type="protein sequence ID" value="EDO0985843.1"/>
    <property type="molecule type" value="Genomic_DNA"/>
</dbReference>
<evidence type="ECO:0000313" key="18">
    <source>
        <dbReference type="Proteomes" id="UP000522199"/>
    </source>
</evidence>
<evidence type="ECO:0000313" key="14">
    <source>
        <dbReference type="Proteomes" id="UP000365297"/>
    </source>
</evidence>
<evidence type="ECO:0000313" key="4">
    <source>
        <dbReference type="EMBL" id="EAC5551686.1"/>
    </source>
</evidence>
<dbReference type="Proteomes" id="UP000522199">
    <property type="component" value="Unassembled WGS sequence"/>
</dbReference>
<dbReference type="PANTHER" id="PTHR41259:SF1">
    <property type="entry name" value="DOUBLE-STRAND BREAK REPAIR RAD50 ATPASE, PUTATIVE-RELATED"/>
    <property type="match status" value="1"/>
</dbReference>
<feature type="coiled-coil region" evidence="1">
    <location>
        <begin position="609"/>
        <end position="636"/>
    </location>
</feature>
<reference evidence="7 18" key="4">
    <citation type="submission" date="2019-04" db="EMBL/GenBank/DDBJ databases">
        <authorList>
            <consortium name="GenomeTrakr network: Whole genome sequencing for foodborne pathogen traceback"/>
        </authorList>
    </citation>
    <scope>NUCLEOTIDE SEQUENCE [LARGE SCALE GENOMIC DNA]</scope>
    <source>
        <strain evidence="7 18">CFSAN072474</strain>
    </source>
</reference>
<dbReference type="EMBL" id="AAAIXK010000009">
    <property type="protein sequence ID" value="EAC5551686.1"/>
    <property type="molecule type" value="Genomic_DNA"/>
</dbReference>
<evidence type="ECO:0000313" key="5">
    <source>
        <dbReference type="EMBL" id="EAD1185418.1"/>
    </source>
</evidence>
<evidence type="ECO:0000313" key="17">
    <source>
        <dbReference type="Proteomes" id="UP000489121"/>
    </source>
</evidence>
<dbReference type="InterPro" id="IPR038734">
    <property type="entry name" value="YhaN_AAA"/>
</dbReference>
<dbReference type="Proteomes" id="UP000467536">
    <property type="component" value="Unassembled WGS sequence"/>
</dbReference>
<evidence type="ECO:0000256" key="1">
    <source>
        <dbReference type="SAM" id="Coils"/>
    </source>
</evidence>
<dbReference type="KEGG" id="lmok:CQ02_11525"/>
<dbReference type="Proteomes" id="UP000840039">
    <property type="component" value="Unassembled WGS sequence"/>
</dbReference>
<evidence type="ECO:0000313" key="13">
    <source>
        <dbReference type="Proteomes" id="UP000272537"/>
    </source>
</evidence>
<dbReference type="RefSeq" id="WP_003734375.1">
    <property type="nucleotide sequence ID" value="NC_021825.2"/>
</dbReference>
<protein>
    <submittedName>
        <fullName evidence="9">AAA family ATPase</fullName>
    </submittedName>
</protein>
<dbReference type="OMA" id="MKEWQGK"/>
<dbReference type="Proteomes" id="UP000365297">
    <property type="component" value="Unassembled WGS sequence"/>
</dbReference>
<proteinExistence type="predicted"/>
<reference evidence="11" key="2">
    <citation type="journal article" date="2018" name="Genome Biol.">
        <title>SKESA: strategic k-mer extension for scrupulous assemblies.</title>
        <authorList>
            <person name="Souvorov A."/>
            <person name="Agarwala R."/>
            <person name="Lipman D.J."/>
        </authorList>
    </citation>
    <scope>NUCLEOTIDE SEQUENCE [LARGE SCALE GENOMIC DNA]</scope>
    <source>
        <strain evidence="11">09CEB371LM</strain>
    </source>
</reference>
<dbReference type="EMBL" id="AABEKY010000001">
    <property type="protein sequence ID" value="EAG9386302.1"/>
    <property type="molecule type" value="Genomic_DNA"/>
</dbReference>
<comment type="caution">
    <text evidence="5">The sequence shown here is derived from an EMBL/GenBank/DDBJ whole genome shotgun (WGS) entry which is preliminary data.</text>
</comment>
<name>A0A0B8QRP4_LISMN</name>
<evidence type="ECO:0000313" key="9">
    <source>
        <dbReference type="EMBL" id="ECY9784082.1"/>
    </source>
</evidence>
<feature type="coiled-coil region" evidence="1">
    <location>
        <begin position="274"/>
        <end position="301"/>
    </location>
</feature>
<reference evidence="14 15" key="3">
    <citation type="submission" date="2018-06" db="EMBL/GenBank/DDBJ databases">
        <authorList>
            <consortium name="GenomeTrakr: Next Generation Sequencing Network for Food Pathogen Tracability"/>
        </authorList>
    </citation>
    <scope>NUCLEOTIDE SEQUENCE [LARGE SCALE GENOMIC DNA]</scope>
    <source>
        <strain evidence="6 20">CFSAN063727</strain>
        <strain evidence="4 14">FDA00007096</strain>
        <strain evidence="5 15">FDA00008584</strain>
        <strain evidence="8 19">LS1344</strain>
    </source>
</reference>
<evidence type="ECO:0000259" key="3">
    <source>
        <dbReference type="Pfam" id="PF13514"/>
    </source>
</evidence>
<dbReference type="InterPro" id="IPR027417">
    <property type="entry name" value="P-loop_NTPase"/>
</dbReference>
<evidence type="ECO:0000256" key="2">
    <source>
        <dbReference type="SAM" id="Phobius"/>
    </source>
</evidence>
<reference evidence="9 17" key="6">
    <citation type="submission" date="2019-09" db="EMBL/GenBank/DDBJ databases">
        <authorList>
            <consortium name="PulseNet: The National Subtyping Network for Foodborne Disease Surveillance"/>
            <person name="Tarr C.L."/>
            <person name="Trees E."/>
            <person name="Katz L.S."/>
            <person name="Carleton-Romer H.A."/>
            <person name="Stroika S."/>
            <person name="Kucerova Z."/>
            <person name="Roache K.F."/>
            <person name="Sabol A.L."/>
            <person name="Besser J."/>
            <person name="Gerner-Smidt P."/>
        </authorList>
    </citation>
    <scope>NUCLEOTIDE SEQUENCE [LARGE SCALE GENOMIC DNA]</scope>
    <source>
        <strain evidence="9 17">PNUSAL005692</strain>
    </source>
</reference>
<evidence type="ECO:0000313" key="6">
    <source>
        <dbReference type="EMBL" id="EAG4462908.1"/>
    </source>
</evidence>
<keyword evidence="2" id="KW-0472">Membrane</keyword>
<dbReference type="EMBL" id="AABBZO010000013">
    <property type="protein sequence ID" value="EAG4462908.1"/>
    <property type="molecule type" value="Genomic_DNA"/>
</dbReference>
<dbReference type="EMBL" id="AALGDA010000068">
    <property type="protein sequence ID" value="ECY9784082.1"/>
    <property type="molecule type" value="Genomic_DNA"/>
</dbReference>
<organism evidence="5 15">
    <name type="scientific">Listeria monocytogenes</name>
    <dbReference type="NCBI Taxonomy" id="1639"/>
    <lineage>
        <taxon>Bacteria</taxon>
        <taxon>Bacillati</taxon>
        <taxon>Bacillota</taxon>
        <taxon>Bacilli</taxon>
        <taxon>Bacillales</taxon>
        <taxon>Listeriaceae</taxon>
        <taxon>Listeria</taxon>
    </lineage>
</organism>
<reference evidence="11" key="7">
    <citation type="submission" date="2019-10" db="EMBL/GenBank/DDBJ databases">
        <authorList>
            <consortium name="NCBI Pathogen Detection Project"/>
        </authorList>
    </citation>
    <scope>NUCLEOTIDE SEQUENCE</scope>
    <source>
        <strain evidence="11">09CEB371LM</strain>
    </source>
</reference>
<dbReference type="SUPFAM" id="SSF52540">
    <property type="entry name" value="P-loop containing nucleoside triphosphate hydrolases"/>
    <property type="match status" value="1"/>
</dbReference>
<evidence type="ECO:0000313" key="15">
    <source>
        <dbReference type="Proteomes" id="UP000403352"/>
    </source>
</evidence>
<evidence type="ECO:0000313" key="7">
    <source>
        <dbReference type="EMBL" id="EAG9386302.1"/>
    </source>
</evidence>
<keyword evidence="1" id="KW-0175">Coiled coil</keyword>
<evidence type="ECO:0000313" key="12">
    <source>
        <dbReference type="EMBL" id="RKA07588.1"/>
    </source>
</evidence>
<evidence type="ECO:0000313" key="8">
    <source>
        <dbReference type="EMBL" id="EAH4241889.1"/>
    </source>
</evidence>
<dbReference type="Proteomes" id="UP000527632">
    <property type="component" value="Unassembled WGS sequence"/>
</dbReference>
<evidence type="ECO:0000313" key="16">
    <source>
        <dbReference type="Proteomes" id="UP000467536"/>
    </source>
</evidence>
<dbReference type="EMBL" id="QXLS01000004">
    <property type="protein sequence ID" value="RKA07588.1"/>
    <property type="molecule type" value="Genomic_DNA"/>
</dbReference>
<dbReference type="Proteomes" id="UP000403352">
    <property type="component" value="Unassembled WGS sequence"/>
</dbReference>
<dbReference type="Pfam" id="PF13514">
    <property type="entry name" value="AAA_27"/>
    <property type="match status" value="1"/>
</dbReference>
<accession>A0A0B8QRP4</accession>
<dbReference type="EMBL" id="AAALRN010000004">
    <property type="protein sequence ID" value="EAD1185418.1"/>
    <property type="molecule type" value="Genomic_DNA"/>
</dbReference>
<dbReference type="Proteomes" id="UP000528151">
    <property type="component" value="Unassembled WGS sequence"/>
</dbReference>
<keyword evidence="2" id="KW-0812">Transmembrane</keyword>
<sequence>MRITSIDIIGYGKWSDAHFNNIANFQVFYGENEAGKSTIMAFIHSILFGFPTKQQSIPRMEPKNGGPYGGRLTLEDTPLGKVIIERLKGKATGDVRIYYGDGQTAGEEKLPEIIGEIDRNTYEAIFSFDIHGLQNIHQWKKKEFERYLLATGTTGSDALLKAAEALQKKLDSLYKPSGRNPLINQQLKKVKEAQQAFQNAKKQNAQYEQLINEKEQAIVRQTELQKEKTTMRVELDALATLADLWPLYQEWKALSNKASETTEATFPPDGVIRLEHLNLREKEWQNQLIQLEERQKNLISNNNYEHSAFFAENEAEVTYLIETYAAFGEREIQLKNLKQEIKFQQVDTKQPLRIWSSELEQTMIHLKEKEQSHKEQQHDIQLKLKFTNNSEEKLQKKIDQIEAEMWDNKTFQQAKEKMQDSPKTSKTKTMVSLGIFAVAFVLMIVFQAIWSVALVFVSALIVGYAFITTGKSSPTNNEQILAFLEQKKIRQEWQQLLNEMDMVASQIAELRAAENKLSENIYQHTMELRHFFSDLGINTEPSSNWHYELSIYKKNSEKRQLAMELISKLEPLAEKQEAYRARLENLKLPIDYTDTEEKITFLRQGLLYYRNHLTENAKLAEKLEQVTMQLDLVKQDLLLVKKEKADLLERANVSNEEDFRMAAMRVKEEQKWRERLVLIEAQLEPEKREALNRYENQATIKEKELQLEESLRQIELEQEQLHASLAAQNHAIDKLEEGGTFAVLMQEFYSEKSKLQQISAEWTETKLALQMLQNTMQQLQEGKLPKTLKLASEYFNHLTSGNYRKVYLQDNRLQVESKDRIPFFPEELSQATKEQLYLAIRFALIDVIHKDFPLPIIIDDGFVHFDSSRMGQMMQLLQKRKSENQVIFFTCHQETRKYFSSEDIRVL</sequence>
<keyword evidence="2" id="KW-1133">Transmembrane helix</keyword>
<evidence type="ECO:0000313" key="10">
    <source>
        <dbReference type="EMBL" id="EDO0985843.1"/>
    </source>
</evidence>
<evidence type="ECO:0000313" key="11">
    <source>
        <dbReference type="EMBL" id="HAA8051988.1"/>
    </source>
</evidence>
<feature type="coiled-coil region" evidence="1">
    <location>
        <begin position="691"/>
        <end position="720"/>
    </location>
</feature>
<reference evidence="12 13" key="1">
    <citation type="journal article" date="2018" name="BMC Genomics">
        <title>Genes significantly associated with lineage II food isolates of Listeria monocytogenes.</title>
        <authorList>
            <person name="Pirone-Davies C."/>
            <person name="Chen Y."/>
            <person name="Pightling A."/>
            <person name="Ryan G."/>
            <person name="Wang Y."/>
            <person name="Yao K."/>
            <person name="Hoffmann M."/>
            <person name="Allard M.W."/>
        </authorList>
    </citation>
    <scope>NUCLEOTIDE SEQUENCE [LARGE SCALE GENOMIC DNA]</scope>
    <source>
        <strain evidence="12 13">PNUSAL000550</strain>
    </source>
</reference>
<dbReference type="EMBL" id="AABGUK010000002">
    <property type="protein sequence ID" value="EAH4241889.1"/>
    <property type="molecule type" value="Genomic_DNA"/>
</dbReference>